<dbReference type="Pfam" id="PF04046">
    <property type="entry name" value="PSP"/>
    <property type="match status" value="1"/>
</dbReference>
<dbReference type="InterPro" id="IPR052584">
    <property type="entry name" value="U2_snRNP_Complex_Component"/>
</dbReference>
<evidence type="ECO:0000313" key="2">
    <source>
        <dbReference type="EMBL" id="RKO98121.1"/>
    </source>
</evidence>
<name>A0A4P9WXC2_9FUNG</name>
<gene>
    <name evidence="2" type="ORF">CAUPRSCDRAFT_3389</name>
    <name evidence="3" type="ORF">CXG81DRAFT_6438</name>
</gene>
<dbReference type="SMART" id="SM00581">
    <property type="entry name" value="PSP"/>
    <property type="match status" value="1"/>
</dbReference>
<dbReference type="OrthoDB" id="10260794at2759"/>
<dbReference type="InterPro" id="IPR006568">
    <property type="entry name" value="PSP_pro-rich"/>
</dbReference>
<evidence type="ECO:0000313" key="4">
    <source>
        <dbReference type="Proteomes" id="UP000268535"/>
    </source>
</evidence>
<protein>
    <submittedName>
        <fullName evidence="2">DUF382-domain-containing protein</fullName>
    </submittedName>
</protein>
<dbReference type="InterPro" id="IPR007180">
    <property type="entry name" value="DUF382"/>
</dbReference>
<reference evidence="2" key="3">
    <citation type="submission" date="2018-08" db="EMBL/GenBank/DDBJ databases">
        <title>Leveraging single-cell genomics to expand the Fungal Tree of Life.</title>
        <authorList>
            <consortium name="DOE Joint Genome Institute"/>
            <person name="Ahrendt S.R."/>
            <person name="Quandt C.A."/>
            <person name="Ciobanu D."/>
            <person name="Clum A."/>
            <person name="Salamov A."/>
            <person name="Andreopoulos B."/>
            <person name="Cheng J.-F."/>
            <person name="Woyke T."/>
            <person name="Pelin A."/>
            <person name="Henrissat B."/>
            <person name="Reynolds N."/>
            <person name="Benny G.L."/>
            <person name="Smith M.E."/>
            <person name="James T.Y."/>
            <person name="Grigoriev I.V."/>
        </authorList>
    </citation>
    <scope>NUCLEOTIDE SEQUENCE</scope>
    <source>
        <strain evidence="2">ATCC 52028</strain>
    </source>
</reference>
<dbReference type="Proteomes" id="UP000274922">
    <property type="component" value="Unassembled WGS sequence"/>
</dbReference>
<dbReference type="EMBL" id="ML014223">
    <property type="protein sequence ID" value="RKP00308.1"/>
    <property type="molecule type" value="Genomic_DNA"/>
</dbReference>
<organism evidence="2 4">
    <name type="scientific">Caulochytrium protostelioides</name>
    <dbReference type="NCBI Taxonomy" id="1555241"/>
    <lineage>
        <taxon>Eukaryota</taxon>
        <taxon>Fungi</taxon>
        <taxon>Fungi incertae sedis</taxon>
        <taxon>Chytridiomycota</taxon>
        <taxon>Chytridiomycota incertae sedis</taxon>
        <taxon>Chytridiomycetes</taxon>
        <taxon>Caulochytriales</taxon>
        <taxon>Caulochytriaceae</taxon>
        <taxon>Caulochytrium</taxon>
    </lineage>
</organism>
<keyword evidence="5" id="KW-1185">Reference proteome</keyword>
<dbReference type="Proteomes" id="UP000268535">
    <property type="component" value="Unassembled WGS sequence"/>
</dbReference>
<feature type="domain" description="PSP proline-rich" evidence="1">
    <location>
        <begin position="145"/>
        <end position="198"/>
    </location>
</feature>
<accession>A0A4P9WXC2</accession>
<feature type="non-terminal residue" evidence="2">
    <location>
        <position position="221"/>
    </location>
</feature>
<dbReference type="GO" id="GO:0005634">
    <property type="term" value="C:nucleus"/>
    <property type="evidence" value="ECO:0007669"/>
    <property type="project" value="InterPro"/>
</dbReference>
<evidence type="ECO:0000313" key="5">
    <source>
        <dbReference type="Proteomes" id="UP000274922"/>
    </source>
</evidence>
<feature type="non-terminal residue" evidence="2">
    <location>
        <position position="1"/>
    </location>
</feature>
<dbReference type="EMBL" id="ML009114">
    <property type="protein sequence ID" value="RKO98121.1"/>
    <property type="molecule type" value="Genomic_DNA"/>
</dbReference>
<dbReference type="Pfam" id="PF04037">
    <property type="entry name" value="DUF382"/>
    <property type="match status" value="1"/>
</dbReference>
<proteinExistence type="predicted"/>
<reference evidence="4 5" key="1">
    <citation type="journal article" date="2018" name="Nat. Microbiol.">
        <title>Leveraging single-cell genomics to expand the fungal tree of life.</title>
        <authorList>
            <person name="Ahrendt S.R."/>
            <person name="Quandt C.A."/>
            <person name="Ciobanu D."/>
            <person name="Clum A."/>
            <person name="Salamov A."/>
            <person name="Andreopoulos B."/>
            <person name="Cheng J.F."/>
            <person name="Woyke T."/>
            <person name="Pelin A."/>
            <person name="Henrissat B."/>
            <person name="Reynolds N.K."/>
            <person name="Benny G.L."/>
            <person name="Smith M.E."/>
            <person name="James T.Y."/>
            <person name="Grigoriev I.V."/>
        </authorList>
    </citation>
    <scope>NUCLEOTIDE SEQUENCE [LARGE SCALE GENOMIC DNA]</scope>
    <source>
        <strain evidence="4 5">ATCC 52028</strain>
    </source>
</reference>
<reference evidence="3" key="2">
    <citation type="submission" date="2018-04" db="EMBL/GenBank/DDBJ databases">
        <title>Leveraging single-cell genomics to expand the Fungal Tree of Life.</title>
        <authorList>
            <consortium name="DOE Joint Genome Institute"/>
            <person name="Ahrendt S.R."/>
            <person name="Quandt C.A."/>
            <person name="Ciobanu D."/>
            <person name="Clum A."/>
            <person name="Salamov A."/>
            <person name="Andreopoulos B."/>
            <person name="Cheng J.-F."/>
            <person name="Woyke T."/>
            <person name="Pelin A."/>
            <person name="Henrissat B."/>
            <person name="Benny G.L."/>
            <person name="Smith M.E."/>
            <person name="James T.Y."/>
            <person name="Grigoriev I.V."/>
        </authorList>
    </citation>
    <scope>NUCLEOTIDE SEQUENCE</scope>
    <source>
        <strain evidence="3">ATCC 52028</strain>
    </source>
</reference>
<dbReference type="PANTHER" id="PTHR12785">
    <property type="entry name" value="SPLICING FACTOR 3B"/>
    <property type="match status" value="1"/>
</dbReference>
<evidence type="ECO:0000313" key="3">
    <source>
        <dbReference type="EMBL" id="RKP00308.1"/>
    </source>
</evidence>
<sequence length="221" mass="25022">RISVAELKQKASNPAVVEWVDTTARDPLFLAEIKALPNTVPVPSHWSQKRKYLQNKRGQEKAPFELPEFIRATGIMDLRETGTHPADMDGPSLAQQARSRMRPKMGGMDIDYQKLHDAFFRWQTKPELSIHGDLYYEGKENVTRIRQKDPGHLSDALRHALNIPPHAPPPWLINMQRFGPPPSYPLLKIPGLNAPIPEGAQWGYHPGGWGRPPLDESNRPL</sequence>
<evidence type="ECO:0000259" key="1">
    <source>
        <dbReference type="SMART" id="SM00581"/>
    </source>
</evidence>
<dbReference type="AlphaFoldDB" id="A0A4P9WXC2"/>
<dbReference type="STRING" id="1555241.A0A4P9WXC2"/>
<dbReference type="PANTHER" id="PTHR12785:SF6">
    <property type="entry name" value="SPLICING FACTOR 3B SUBUNIT 2"/>
    <property type="match status" value="1"/>
</dbReference>